<dbReference type="EMBL" id="SJPQ01000002">
    <property type="protein sequence ID" value="TWT88189.1"/>
    <property type="molecule type" value="Genomic_DNA"/>
</dbReference>
<dbReference type="SUPFAM" id="SSF51658">
    <property type="entry name" value="Xylose isomerase-like"/>
    <property type="match status" value="1"/>
</dbReference>
<dbReference type="GO" id="GO:0016853">
    <property type="term" value="F:isomerase activity"/>
    <property type="evidence" value="ECO:0007669"/>
    <property type="project" value="UniProtKB-KW"/>
</dbReference>
<dbReference type="Gene3D" id="3.20.20.150">
    <property type="entry name" value="Divalent-metal-dependent TIM barrel enzymes"/>
    <property type="match status" value="1"/>
</dbReference>
<dbReference type="PANTHER" id="PTHR12110:SF41">
    <property type="entry name" value="INOSOSE DEHYDRATASE"/>
    <property type="match status" value="1"/>
</dbReference>
<dbReference type="PANTHER" id="PTHR12110">
    <property type="entry name" value="HYDROXYPYRUVATE ISOMERASE"/>
    <property type="match status" value="1"/>
</dbReference>
<dbReference type="InterPro" id="IPR050312">
    <property type="entry name" value="IolE/XylAMocC-like"/>
</dbReference>
<accession>A0A5C5ZLB7</accession>
<evidence type="ECO:0000259" key="1">
    <source>
        <dbReference type="Pfam" id="PF01261"/>
    </source>
</evidence>
<name>A0A5C5ZLB7_9BACT</name>
<dbReference type="Pfam" id="PF01261">
    <property type="entry name" value="AP_endonuc_2"/>
    <property type="match status" value="1"/>
</dbReference>
<organism evidence="2 3">
    <name type="scientific">Pseudobythopirellula maris</name>
    <dbReference type="NCBI Taxonomy" id="2527991"/>
    <lineage>
        <taxon>Bacteria</taxon>
        <taxon>Pseudomonadati</taxon>
        <taxon>Planctomycetota</taxon>
        <taxon>Planctomycetia</taxon>
        <taxon>Pirellulales</taxon>
        <taxon>Lacipirellulaceae</taxon>
        <taxon>Pseudobythopirellula</taxon>
    </lineage>
</organism>
<dbReference type="InterPro" id="IPR013022">
    <property type="entry name" value="Xyl_isomerase-like_TIM-brl"/>
</dbReference>
<sequence length="258" mass="27948">MPNLRIGLPTRSLRLPLRQALLKAAELGADGVEIDARNELRVADFSQTAVRQFRKTLSDLGLELAAVAFPTRRGYDDPSELDRRVLATQQAMTLAYKLGARTVVGRVGRIDEDGERRERLVGSLELLAAHGERVGARLAAQTGAESGAALRSLLEELPEQGVGVAFHPGELLLGGYDPQEALEELAPHITYVQAGDAVHDFAERRVVEVELGRGSVQAPELLGALEERGYDGWVTVDRREGQNPAGDLGDAIAYLRAL</sequence>
<proteinExistence type="predicted"/>
<gene>
    <name evidence="2" type="ORF">Mal64_16680</name>
</gene>
<evidence type="ECO:0000313" key="3">
    <source>
        <dbReference type="Proteomes" id="UP000315440"/>
    </source>
</evidence>
<comment type="caution">
    <text evidence="2">The sequence shown here is derived from an EMBL/GenBank/DDBJ whole genome shotgun (WGS) entry which is preliminary data.</text>
</comment>
<evidence type="ECO:0000313" key="2">
    <source>
        <dbReference type="EMBL" id="TWT88189.1"/>
    </source>
</evidence>
<reference evidence="2 3" key="1">
    <citation type="submission" date="2019-02" db="EMBL/GenBank/DDBJ databases">
        <title>Deep-cultivation of Planctomycetes and their phenomic and genomic characterization uncovers novel biology.</title>
        <authorList>
            <person name="Wiegand S."/>
            <person name="Jogler M."/>
            <person name="Boedeker C."/>
            <person name="Pinto D."/>
            <person name="Vollmers J."/>
            <person name="Rivas-Marin E."/>
            <person name="Kohn T."/>
            <person name="Peeters S.H."/>
            <person name="Heuer A."/>
            <person name="Rast P."/>
            <person name="Oberbeckmann S."/>
            <person name="Bunk B."/>
            <person name="Jeske O."/>
            <person name="Meyerdierks A."/>
            <person name="Storesund J.E."/>
            <person name="Kallscheuer N."/>
            <person name="Luecker S."/>
            <person name="Lage O.M."/>
            <person name="Pohl T."/>
            <person name="Merkel B.J."/>
            <person name="Hornburger P."/>
            <person name="Mueller R.-W."/>
            <person name="Bruemmer F."/>
            <person name="Labrenz M."/>
            <person name="Spormann A.M."/>
            <person name="Op Den Camp H."/>
            <person name="Overmann J."/>
            <person name="Amann R."/>
            <person name="Jetten M.S.M."/>
            <person name="Mascher T."/>
            <person name="Medema M.H."/>
            <person name="Devos D.P."/>
            <person name="Kaster A.-K."/>
            <person name="Ovreas L."/>
            <person name="Rohde M."/>
            <person name="Galperin M.Y."/>
            <person name="Jogler C."/>
        </authorList>
    </citation>
    <scope>NUCLEOTIDE SEQUENCE [LARGE SCALE GENOMIC DNA]</scope>
    <source>
        <strain evidence="2 3">Mal64</strain>
    </source>
</reference>
<dbReference type="InterPro" id="IPR036237">
    <property type="entry name" value="Xyl_isomerase-like_sf"/>
</dbReference>
<keyword evidence="3" id="KW-1185">Reference proteome</keyword>
<feature type="domain" description="Xylose isomerase-like TIM barrel" evidence="1">
    <location>
        <begin position="23"/>
        <end position="257"/>
    </location>
</feature>
<keyword evidence="2" id="KW-0413">Isomerase</keyword>
<dbReference type="AlphaFoldDB" id="A0A5C5ZLB7"/>
<protein>
    <submittedName>
        <fullName evidence="2">Xylose isomerase-like TIM barrel</fullName>
    </submittedName>
</protein>
<dbReference type="RefSeq" id="WP_197525578.1">
    <property type="nucleotide sequence ID" value="NZ_SJPQ01000002.1"/>
</dbReference>
<dbReference type="Proteomes" id="UP000315440">
    <property type="component" value="Unassembled WGS sequence"/>
</dbReference>